<dbReference type="VEuPathDB" id="PlasmoDB:PmUG01_00061800"/>
<feature type="compositionally biased region" description="Low complexity" evidence="1">
    <location>
        <begin position="254"/>
        <end position="267"/>
    </location>
</feature>
<feature type="region of interest" description="Disordered" evidence="1">
    <location>
        <begin position="212"/>
        <end position="298"/>
    </location>
</feature>
<feature type="compositionally biased region" description="Low complexity" evidence="1">
    <location>
        <begin position="234"/>
        <end position="243"/>
    </location>
</feature>
<dbReference type="Proteomes" id="UP000078597">
    <property type="component" value="Unassembled WGS sequence"/>
</dbReference>
<reference evidence="3" key="1">
    <citation type="submission" date="2016-05" db="EMBL/GenBank/DDBJ databases">
        <authorList>
            <person name="Naeem Raeece"/>
        </authorList>
    </citation>
    <scope>NUCLEOTIDE SEQUENCE [LARGE SCALE GENOMIC DNA]</scope>
</reference>
<protein>
    <submittedName>
        <fullName evidence="2">STP1 protein</fullName>
    </submittedName>
</protein>
<proteinExistence type="predicted"/>
<accession>A0A1A8X6S5</accession>
<evidence type="ECO:0000313" key="3">
    <source>
        <dbReference type="Proteomes" id="UP000078597"/>
    </source>
</evidence>
<evidence type="ECO:0000256" key="1">
    <source>
        <dbReference type="SAM" id="MobiDB-lite"/>
    </source>
</evidence>
<evidence type="ECO:0000313" key="2">
    <source>
        <dbReference type="EMBL" id="SBS99480.1"/>
    </source>
</evidence>
<gene>
    <name evidence="2" type="ORF">PMALA_070210</name>
</gene>
<feature type="compositionally biased region" description="Low complexity" evidence="1">
    <location>
        <begin position="288"/>
        <end position="298"/>
    </location>
</feature>
<sequence length="683" mass="81296">MRWNLSGQGLSGGLYFSNAQFRKIKNYVTTQTRSLKNAINKTEFRNKCLSIAEYLIREKDKRPQEFRKENWEAALKTWMTYYLSKGESKYGVCPAILEKSDKDLLILKYSVEDFIEQNEEYKSNLKPYQVKYKFEYKCNNKNNCTKTCGKYNEWFNDRKSYFEGKKELILQNCKNDNPIFNFPKNKCYSLMQKTLVNVPICIESTSPKELKVEKKQEASSVGTLHSTERQGDVSSKLPSSKKILIAKESHDTSESSSSPESEALLESTELRVNQEKDQTYPPLETASESRTSSSNNVSIISSKSTGMFKNKKDIKRRQVKFLRIIIPSHYKKKIQFLSHDNLEGPINDREQIIKKIKIQEHNIKKNEDMLHRKKERSVTMIEVHMEILEECRSKEWEYNKGEFLEICQEVLKKEENIIDTNLTDDEVIMENIKSTSDIENQKILWNKWMQRHKNFSEKLRKECWFNNLKNEWKEEKSYVKNSEEFKKLLSSDNKKDPFLEREKDTWTQWTSKKGTFVEEHLEKDWFERLTEEVYNMSDAYENEGKKNDALFINKEELENKENYEELFKYFKTKLLKKLCILVFMMILEDCKKEEYIENRESHFDNSINEWMTEENSGNKPEIEENLIDTNSDILQNRKNNKINTYKEEDCFRQELDEWIKENDAHVNSLDSNNNVNKFDQIVE</sequence>
<dbReference type="EMBL" id="FLQW01005802">
    <property type="protein sequence ID" value="SBS99480.1"/>
    <property type="molecule type" value="Genomic_DNA"/>
</dbReference>
<feature type="compositionally biased region" description="Basic and acidic residues" evidence="1">
    <location>
        <begin position="268"/>
        <end position="278"/>
    </location>
</feature>
<organism evidence="2 3">
    <name type="scientific">Plasmodium malariae</name>
    <dbReference type="NCBI Taxonomy" id="5858"/>
    <lineage>
        <taxon>Eukaryota</taxon>
        <taxon>Sar</taxon>
        <taxon>Alveolata</taxon>
        <taxon>Apicomplexa</taxon>
        <taxon>Aconoidasida</taxon>
        <taxon>Haemosporida</taxon>
        <taxon>Plasmodiidae</taxon>
        <taxon>Plasmodium</taxon>
        <taxon>Plasmodium (Plasmodium)</taxon>
    </lineage>
</organism>
<name>A0A1A8X6S5_PLAMA</name>
<dbReference type="AlphaFoldDB" id="A0A1A8X6S5"/>